<name>A0A4C1TSC4_EUMVA</name>
<evidence type="ECO:0000313" key="2">
    <source>
        <dbReference type="Proteomes" id="UP000299102"/>
    </source>
</evidence>
<dbReference type="PANTHER" id="PTHR46114">
    <property type="entry name" value="APPLE DOMAIN-CONTAINING PROTEIN"/>
    <property type="match status" value="1"/>
</dbReference>
<comment type="caution">
    <text evidence="1">The sequence shown here is derived from an EMBL/GenBank/DDBJ whole genome shotgun (WGS) entry which is preliminary data.</text>
</comment>
<keyword evidence="2" id="KW-1185">Reference proteome</keyword>
<sequence>MKEQLPPSQVSGSSGCSEFLLDSVSVEPHLINSEELNDLVRDLNLLEAEILTSRLKQWNFLKKNVNINDQRKRHEIFSAFFTKEDGLCYRNDVKGLYETIGIPCVPSKWCLFIDSSTKSLKAGLLHNGNKFPSLPLAHSIMLKENYKSFKMVLQNLQYE</sequence>
<organism evidence="1 2">
    <name type="scientific">Eumeta variegata</name>
    <name type="common">Bagworm moth</name>
    <name type="synonym">Eumeta japonica</name>
    <dbReference type="NCBI Taxonomy" id="151549"/>
    <lineage>
        <taxon>Eukaryota</taxon>
        <taxon>Metazoa</taxon>
        <taxon>Ecdysozoa</taxon>
        <taxon>Arthropoda</taxon>
        <taxon>Hexapoda</taxon>
        <taxon>Insecta</taxon>
        <taxon>Pterygota</taxon>
        <taxon>Neoptera</taxon>
        <taxon>Endopterygota</taxon>
        <taxon>Lepidoptera</taxon>
        <taxon>Glossata</taxon>
        <taxon>Ditrysia</taxon>
        <taxon>Tineoidea</taxon>
        <taxon>Psychidae</taxon>
        <taxon>Oiketicinae</taxon>
        <taxon>Eumeta</taxon>
    </lineage>
</organism>
<protein>
    <submittedName>
        <fullName evidence="1">Uncharacterized protein</fullName>
    </submittedName>
</protein>
<dbReference type="AlphaFoldDB" id="A0A4C1TSC4"/>
<evidence type="ECO:0000313" key="1">
    <source>
        <dbReference type="EMBL" id="GBP16804.1"/>
    </source>
</evidence>
<dbReference type="PANTHER" id="PTHR46114:SF2">
    <property type="entry name" value="CULLIN N-TERMINAL DOMAIN-CONTAINING PROTEIN"/>
    <property type="match status" value="1"/>
</dbReference>
<dbReference type="Proteomes" id="UP000299102">
    <property type="component" value="Unassembled WGS sequence"/>
</dbReference>
<accession>A0A4C1TSC4</accession>
<proteinExistence type="predicted"/>
<reference evidence="1 2" key="1">
    <citation type="journal article" date="2019" name="Commun. Biol.">
        <title>The bagworm genome reveals a unique fibroin gene that provides high tensile strength.</title>
        <authorList>
            <person name="Kono N."/>
            <person name="Nakamura H."/>
            <person name="Ohtoshi R."/>
            <person name="Tomita M."/>
            <person name="Numata K."/>
            <person name="Arakawa K."/>
        </authorList>
    </citation>
    <scope>NUCLEOTIDE SEQUENCE [LARGE SCALE GENOMIC DNA]</scope>
</reference>
<dbReference type="EMBL" id="BGZK01000082">
    <property type="protein sequence ID" value="GBP16804.1"/>
    <property type="molecule type" value="Genomic_DNA"/>
</dbReference>
<gene>
    <name evidence="1" type="ORF">EVAR_13190_1</name>
</gene>
<dbReference type="OrthoDB" id="8063408at2759"/>
<dbReference type="PROSITE" id="PS51257">
    <property type="entry name" value="PROKAR_LIPOPROTEIN"/>
    <property type="match status" value="1"/>
</dbReference>